<feature type="domain" description="PhoU" evidence="7">
    <location>
        <begin position="122"/>
        <end position="202"/>
    </location>
</feature>
<dbReference type="GO" id="GO:0045936">
    <property type="term" value="P:negative regulation of phosphate metabolic process"/>
    <property type="evidence" value="ECO:0007669"/>
    <property type="project" value="InterPro"/>
</dbReference>
<accession>W5Y3U4</accession>
<keyword evidence="6" id="KW-0592">Phosphate transport</keyword>
<gene>
    <name evidence="8" type="ORF">B843_10775</name>
</gene>
<evidence type="ECO:0000256" key="3">
    <source>
        <dbReference type="ARBA" id="ARBA00011738"/>
    </source>
</evidence>
<comment type="subcellular location">
    <subcellularLocation>
        <location evidence="1">Cytoplasm</location>
    </subcellularLocation>
</comment>
<dbReference type="GO" id="GO:0005737">
    <property type="term" value="C:cytoplasm"/>
    <property type="evidence" value="ECO:0007669"/>
    <property type="project" value="UniProtKB-SubCell"/>
</dbReference>
<comment type="subunit">
    <text evidence="3">Homodimer.</text>
</comment>
<keyword evidence="9" id="KW-1185">Reference proteome</keyword>
<dbReference type="SUPFAM" id="SSF109755">
    <property type="entry name" value="PhoU-like"/>
    <property type="match status" value="1"/>
</dbReference>
<dbReference type="Pfam" id="PF01895">
    <property type="entry name" value="PhoU"/>
    <property type="match status" value="2"/>
</dbReference>
<dbReference type="AlphaFoldDB" id="W5Y3U4"/>
<evidence type="ECO:0000313" key="8">
    <source>
        <dbReference type="EMBL" id="AHI23535.1"/>
    </source>
</evidence>
<evidence type="ECO:0000256" key="5">
    <source>
        <dbReference type="ARBA" id="ARBA00022490"/>
    </source>
</evidence>
<evidence type="ECO:0000256" key="1">
    <source>
        <dbReference type="ARBA" id="ARBA00004496"/>
    </source>
</evidence>
<protein>
    <submittedName>
        <fullName evidence="8">Phosphate transport system regulatory protein</fullName>
    </submittedName>
</protein>
<comment type="similarity">
    <text evidence="2">Belongs to the PhoU family.</text>
</comment>
<dbReference type="Gene3D" id="1.20.58.220">
    <property type="entry name" value="Phosphate transport system protein phou homolog 2, domain 2"/>
    <property type="match status" value="1"/>
</dbReference>
<dbReference type="Proteomes" id="UP000019222">
    <property type="component" value="Chromosome"/>
</dbReference>
<evidence type="ECO:0000256" key="6">
    <source>
        <dbReference type="ARBA" id="ARBA00022592"/>
    </source>
</evidence>
<evidence type="ECO:0000259" key="7">
    <source>
        <dbReference type="Pfam" id="PF01895"/>
    </source>
</evidence>
<dbReference type="InterPro" id="IPR028366">
    <property type="entry name" value="PhoU"/>
</dbReference>
<dbReference type="GO" id="GO:0030643">
    <property type="term" value="P:intracellular phosphate ion homeostasis"/>
    <property type="evidence" value="ECO:0007669"/>
    <property type="project" value="InterPro"/>
</dbReference>
<dbReference type="PATRIC" id="fig|1224164.3.peg.2169"/>
<organism evidence="8 9">
    <name type="scientific">Corynebacterium vitaeruminis DSM 20294</name>
    <dbReference type="NCBI Taxonomy" id="1224164"/>
    <lineage>
        <taxon>Bacteria</taxon>
        <taxon>Bacillati</taxon>
        <taxon>Actinomycetota</taxon>
        <taxon>Actinomycetes</taxon>
        <taxon>Mycobacteriales</taxon>
        <taxon>Corynebacteriaceae</taxon>
        <taxon>Corynebacterium</taxon>
    </lineage>
</organism>
<dbReference type="GO" id="GO:0006817">
    <property type="term" value="P:phosphate ion transport"/>
    <property type="evidence" value="ECO:0007669"/>
    <property type="project" value="UniProtKB-KW"/>
</dbReference>
<dbReference type="KEGG" id="cvt:B843_10775"/>
<keyword evidence="5" id="KW-0963">Cytoplasm</keyword>
<reference evidence="8 9" key="1">
    <citation type="submission" date="2013-02" db="EMBL/GenBank/DDBJ databases">
        <title>The complete genome sequence of Corynebacterium vitaeruminis DSM 20294.</title>
        <authorList>
            <person name="Ruckert C."/>
            <person name="Albersmeier A."/>
            <person name="Kalinowski J."/>
        </authorList>
    </citation>
    <scope>NUCLEOTIDE SEQUENCE [LARGE SCALE GENOMIC DNA]</scope>
    <source>
        <strain evidence="9">ATCC 10234</strain>
    </source>
</reference>
<dbReference type="PANTHER" id="PTHR42930:SF3">
    <property type="entry name" value="PHOSPHATE-SPECIFIC TRANSPORT SYSTEM ACCESSORY PROTEIN PHOU"/>
    <property type="match status" value="1"/>
</dbReference>
<dbReference type="FunFam" id="1.20.58.220:FF:000004">
    <property type="entry name" value="Phosphate-specific transport system accessory protein PhoU"/>
    <property type="match status" value="1"/>
</dbReference>
<proteinExistence type="inferred from homology"/>
<evidence type="ECO:0000256" key="4">
    <source>
        <dbReference type="ARBA" id="ARBA00022448"/>
    </source>
</evidence>
<feature type="domain" description="PhoU" evidence="7">
    <location>
        <begin position="18"/>
        <end position="103"/>
    </location>
</feature>
<name>W5Y3U4_9CORY</name>
<keyword evidence="4" id="KW-0813">Transport</keyword>
<sequence length="243" mass="27936">MRTAYKENLEAFAHDLVIMCDTVTAIMKKASVGLAERNLQAAEEALSLTDELDEIRTRSNARAVELLALEGPVARDLRQVVSSIYVVEDFDRMGVLAKHVAKTARRRHPDLAVPQEYLGFFTEMARLCIEMIGKVREILLQPDADVAMILEQDDDAMDDLHSHLMAVLTSKDWRYSTREAVDMALMARFYERFADHCVNVSAQIVFLITGLNPDAYLAKRRKDEEDEEFNRRFDEFERQFKND</sequence>
<dbReference type="NCBIfam" id="TIGR02135">
    <property type="entry name" value="phoU_full"/>
    <property type="match status" value="1"/>
</dbReference>
<dbReference type="PANTHER" id="PTHR42930">
    <property type="entry name" value="PHOSPHATE-SPECIFIC TRANSPORT SYSTEM ACCESSORY PROTEIN PHOU"/>
    <property type="match status" value="1"/>
</dbReference>
<dbReference type="STRING" id="1224164.B843_10775"/>
<dbReference type="eggNOG" id="COG0704">
    <property type="taxonomic scope" value="Bacteria"/>
</dbReference>
<dbReference type="HOGENOM" id="CLU_078518_1_0_11"/>
<evidence type="ECO:0000256" key="2">
    <source>
        <dbReference type="ARBA" id="ARBA00008107"/>
    </source>
</evidence>
<dbReference type="InterPro" id="IPR038078">
    <property type="entry name" value="PhoU-like_sf"/>
</dbReference>
<dbReference type="RefSeq" id="WP_025253527.1">
    <property type="nucleotide sequence ID" value="NZ_CP004353.1"/>
</dbReference>
<dbReference type="EMBL" id="CP004353">
    <property type="protein sequence ID" value="AHI23535.1"/>
    <property type="molecule type" value="Genomic_DNA"/>
</dbReference>
<evidence type="ECO:0000313" key="9">
    <source>
        <dbReference type="Proteomes" id="UP000019222"/>
    </source>
</evidence>
<dbReference type="InterPro" id="IPR026022">
    <property type="entry name" value="PhoU_dom"/>
</dbReference>